<proteinExistence type="predicted"/>
<name>A0A4Y2N641_ARAVE</name>
<accession>A0A4Y2N641</accession>
<gene>
    <name evidence="2" type="ORF">AVEN_107478_1</name>
</gene>
<evidence type="ECO:0000313" key="2">
    <source>
        <dbReference type="EMBL" id="GBN34362.1"/>
    </source>
</evidence>
<sequence length="87" mass="9620">MFKYNITVSTLHGFHGQDQDNPEEREEEEVSTDLVSHSNAASAFELALRYVEQHADATPTDVMFMGALAQSAATIGCTKWEGRTTNL</sequence>
<dbReference type="OrthoDB" id="6753532at2759"/>
<protein>
    <submittedName>
        <fullName evidence="2">Uncharacterized protein</fullName>
    </submittedName>
</protein>
<dbReference type="Proteomes" id="UP000499080">
    <property type="component" value="Unassembled WGS sequence"/>
</dbReference>
<evidence type="ECO:0000313" key="3">
    <source>
        <dbReference type="Proteomes" id="UP000499080"/>
    </source>
</evidence>
<dbReference type="EMBL" id="BGPR01008521">
    <property type="protein sequence ID" value="GBN34362.1"/>
    <property type="molecule type" value="Genomic_DNA"/>
</dbReference>
<feature type="compositionally biased region" description="Acidic residues" evidence="1">
    <location>
        <begin position="20"/>
        <end position="31"/>
    </location>
</feature>
<feature type="region of interest" description="Disordered" evidence="1">
    <location>
        <begin position="1"/>
        <end position="31"/>
    </location>
</feature>
<keyword evidence="3" id="KW-1185">Reference proteome</keyword>
<dbReference type="AlphaFoldDB" id="A0A4Y2N641"/>
<organism evidence="2 3">
    <name type="scientific">Araneus ventricosus</name>
    <name type="common">Orbweaver spider</name>
    <name type="synonym">Epeira ventricosa</name>
    <dbReference type="NCBI Taxonomy" id="182803"/>
    <lineage>
        <taxon>Eukaryota</taxon>
        <taxon>Metazoa</taxon>
        <taxon>Ecdysozoa</taxon>
        <taxon>Arthropoda</taxon>
        <taxon>Chelicerata</taxon>
        <taxon>Arachnida</taxon>
        <taxon>Araneae</taxon>
        <taxon>Araneomorphae</taxon>
        <taxon>Entelegynae</taxon>
        <taxon>Araneoidea</taxon>
        <taxon>Araneidae</taxon>
        <taxon>Araneus</taxon>
    </lineage>
</organism>
<evidence type="ECO:0000256" key="1">
    <source>
        <dbReference type="SAM" id="MobiDB-lite"/>
    </source>
</evidence>
<comment type="caution">
    <text evidence="2">The sequence shown here is derived from an EMBL/GenBank/DDBJ whole genome shotgun (WGS) entry which is preliminary data.</text>
</comment>
<feature type="compositionally biased region" description="Polar residues" evidence="1">
    <location>
        <begin position="1"/>
        <end position="10"/>
    </location>
</feature>
<reference evidence="2 3" key="1">
    <citation type="journal article" date="2019" name="Sci. Rep.">
        <title>Orb-weaving spider Araneus ventricosus genome elucidates the spidroin gene catalogue.</title>
        <authorList>
            <person name="Kono N."/>
            <person name="Nakamura H."/>
            <person name="Ohtoshi R."/>
            <person name="Moran D.A.P."/>
            <person name="Shinohara A."/>
            <person name="Yoshida Y."/>
            <person name="Fujiwara M."/>
            <person name="Mori M."/>
            <person name="Tomita M."/>
            <person name="Arakawa K."/>
        </authorList>
    </citation>
    <scope>NUCLEOTIDE SEQUENCE [LARGE SCALE GENOMIC DNA]</scope>
</reference>